<evidence type="ECO:0000313" key="3">
    <source>
        <dbReference type="EMBL" id="RZM79343.1"/>
    </source>
</evidence>
<evidence type="ECO:0008006" key="5">
    <source>
        <dbReference type="Google" id="ProtNLM"/>
    </source>
</evidence>
<feature type="signal peptide" evidence="2">
    <location>
        <begin position="1"/>
        <end position="23"/>
    </location>
</feature>
<feature type="chain" id="PRO_5020988892" description="PEP-CTERM sorting domain-containing protein" evidence="2">
    <location>
        <begin position="24"/>
        <end position="350"/>
    </location>
</feature>
<dbReference type="AlphaFoldDB" id="A0A4Q7EA00"/>
<protein>
    <recommendedName>
        <fullName evidence="5">PEP-CTERM sorting domain-containing protein</fullName>
    </recommendedName>
</protein>
<feature type="region of interest" description="Disordered" evidence="1">
    <location>
        <begin position="251"/>
        <end position="320"/>
    </location>
</feature>
<keyword evidence="4" id="KW-1185">Reference proteome</keyword>
<comment type="caution">
    <text evidence="3">The sequence shown here is derived from an EMBL/GenBank/DDBJ whole genome shotgun (WGS) entry which is preliminary data.</text>
</comment>
<gene>
    <name evidence="3" type="ORF">DYY88_11390</name>
</gene>
<reference evidence="3 4" key="1">
    <citation type="submission" date="2018-11" db="EMBL/GenBank/DDBJ databases">
        <title>Whole genome sequencing of an environmental sample.</title>
        <authorList>
            <person name="Sarangi A.N."/>
            <person name="Singh D."/>
            <person name="Tripathy S."/>
        </authorList>
    </citation>
    <scope>NUCLEOTIDE SEQUENCE [LARGE SCALE GENOMIC DNA]</scope>
    <source>
        <strain evidence="3 4">Lakshadweep</strain>
    </source>
</reference>
<dbReference type="RefSeq" id="WP_052288512.1">
    <property type="nucleotide sequence ID" value="NZ_QVFV01000002.1"/>
</dbReference>
<dbReference type="EMBL" id="QVFV01000002">
    <property type="protein sequence ID" value="RZM79343.1"/>
    <property type="molecule type" value="Genomic_DNA"/>
</dbReference>
<evidence type="ECO:0000313" key="4">
    <source>
        <dbReference type="Proteomes" id="UP000292459"/>
    </source>
</evidence>
<sequence>MKSIFAAAIAATLGSLSALPADAAAFSSLNNGVVKFTPTVSENDLIALNAASISFGDTSIYIGTFQKGANNQDPIVTSFTNGTRDWIQYYDTSGIDGRGVGLLWDEASQNLYGVFTADGGSQGDETFGQATQDGWLSGYGSGGGAAVSVLLKLNPTTGSSEAGTFIRALLSGGDTNTLRPAGLDYVDDQVIFFGDSFFAPVDVDGQRFDNADLAPGFDTPFEYRVVLQSDLSQANSAEAIGWNGVTEFSPLTTASGGDTGGSDSGNDGETTGAGGGAGTPDSGDGASTGDETTQEDEPVTGGTGGEIVDDIEPGEATESVPEPGVLVGLLVIVAVGVWQQRSRTVGSETA</sequence>
<evidence type="ECO:0000256" key="2">
    <source>
        <dbReference type="SAM" id="SignalP"/>
    </source>
</evidence>
<keyword evidence="2" id="KW-0732">Signal</keyword>
<dbReference type="OrthoDB" id="532337at2"/>
<organism evidence="3 4">
    <name type="scientific">Leptolyngbya iicbica LK</name>
    <dbReference type="NCBI Taxonomy" id="2294035"/>
    <lineage>
        <taxon>Bacteria</taxon>
        <taxon>Bacillati</taxon>
        <taxon>Cyanobacteriota</taxon>
        <taxon>Cyanophyceae</taxon>
        <taxon>Leptolyngbyales</taxon>
        <taxon>Leptolyngbyaceae</taxon>
        <taxon>Leptolyngbya group</taxon>
        <taxon>Leptolyngbya</taxon>
        <taxon>Leptolyngbya iicbica</taxon>
    </lineage>
</organism>
<dbReference type="Proteomes" id="UP000292459">
    <property type="component" value="Unassembled WGS sequence"/>
</dbReference>
<accession>A0A4Q7EA00</accession>
<evidence type="ECO:0000256" key="1">
    <source>
        <dbReference type="SAM" id="MobiDB-lite"/>
    </source>
</evidence>
<name>A0A4Q7EA00_9CYAN</name>
<proteinExistence type="predicted"/>